<protein>
    <recommendedName>
        <fullName evidence="3">Phage tail assembly protein</fullName>
    </recommendedName>
</protein>
<dbReference type="EMBL" id="BPQP01000007">
    <property type="protein sequence ID" value="GJD93347.1"/>
    <property type="molecule type" value="Genomic_DNA"/>
</dbReference>
<accession>A0ABQ4RTP0</accession>
<dbReference type="RefSeq" id="WP_238242556.1">
    <property type="nucleotide sequence ID" value="NZ_BPQP01000007.1"/>
</dbReference>
<evidence type="ECO:0000313" key="1">
    <source>
        <dbReference type="EMBL" id="GJD93347.1"/>
    </source>
</evidence>
<evidence type="ECO:0008006" key="3">
    <source>
        <dbReference type="Google" id="ProtNLM"/>
    </source>
</evidence>
<reference evidence="1" key="2">
    <citation type="submission" date="2021-08" db="EMBL/GenBank/DDBJ databases">
        <authorList>
            <person name="Tani A."/>
            <person name="Ola A."/>
            <person name="Ogura Y."/>
            <person name="Katsura K."/>
            <person name="Hayashi T."/>
        </authorList>
    </citation>
    <scope>NUCLEOTIDE SEQUENCE</scope>
    <source>
        <strain evidence="1">DSM 19015</strain>
    </source>
</reference>
<reference evidence="1" key="1">
    <citation type="journal article" date="2021" name="Front. Microbiol.">
        <title>Comprehensive Comparative Genomics and Phenotyping of Methylobacterium Species.</title>
        <authorList>
            <person name="Alessa O."/>
            <person name="Ogura Y."/>
            <person name="Fujitani Y."/>
            <person name="Takami H."/>
            <person name="Hayashi T."/>
            <person name="Sahin N."/>
            <person name="Tani A."/>
        </authorList>
    </citation>
    <scope>NUCLEOTIDE SEQUENCE</scope>
    <source>
        <strain evidence="1">DSM 19015</strain>
    </source>
</reference>
<dbReference type="Proteomes" id="UP001055125">
    <property type="component" value="Unassembled WGS sequence"/>
</dbReference>
<evidence type="ECO:0000313" key="2">
    <source>
        <dbReference type="Proteomes" id="UP001055125"/>
    </source>
</evidence>
<gene>
    <name evidence="1" type="ORF">OCOJLMKI_0540</name>
</gene>
<organism evidence="1 2">
    <name type="scientific">Methylobacterium iners</name>
    <dbReference type="NCBI Taxonomy" id="418707"/>
    <lineage>
        <taxon>Bacteria</taxon>
        <taxon>Pseudomonadati</taxon>
        <taxon>Pseudomonadota</taxon>
        <taxon>Alphaproteobacteria</taxon>
        <taxon>Hyphomicrobiales</taxon>
        <taxon>Methylobacteriaceae</taxon>
        <taxon>Methylobacterium</taxon>
    </lineage>
</organism>
<proteinExistence type="predicted"/>
<sequence>MQFLDPASIRLEHPLQYPFLWEGAEVRSLTVRRLTVAEVGAVISSMPEGAPYDLYDFLAAMAGYPAPVLRGLIDDDGTELLAAARPLLPRAVARIFYSPTSEPGAATR</sequence>
<name>A0ABQ4RTP0_9HYPH</name>
<comment type="caution">
    <text evidence="1">The sequence shown here is derived from an EMBL/GenBank/DDBJ whole genome shotgun (WGS) entry which is preliminary data.</text>
</comment>
<keyword evidence="2" id="KW-1185">Reference proteome</keyword>